<dbReference type="InterPro" id="IPR000796">
    <property type="entry name" value="Asp_trans"/>
</dbReference>
<dbReference type="Gene3D" id="3.90.1150.10">
    <property type="entry name" value="Aspartate Aminotransferase, domain 1"/>
    <property type="match status" value="1"/>
</dbReference>
<dbReference type="CDD" id="cd00609">
    <property type="entry name" value="AAT_like"/>
    <property type="match status" value="1"/>
</dbReference>
<evidence type="ECO:0000256" key="3">
    <source>
        <dbReference type="ARBA" id="ARBA00011738"/>
    </source>
</evidence>
<dbReference type="GO" id="GO:0004069">
    <property type="term" value="F:L-aspartate:2-oxoglutarate aminotransferase activity"/>
    <property type="evidence" value="ECO:0007669"/>
    <property type="project" value="TreeGrafter"/>
</dbReference>
<comment type="similarity">
    <text evidence="2">Belongs to the class-I pyridoxal-phosphate-dependent aminotransferase family.</text>
</comment>
<dbReference type="EMBL" id="UIVS01000002">
    <property type="protein sequence ID" value="SVP92326.1"/>
    <property type="molecule type" value="Genomic_DNA"/>
</dbReference>
<keyword evidence="6" id="KW-0663">Pyridoxal phosphate</keyword>
<evidence type="ECO:0000256" key="6">
    <source>
        <dbReference type="ARBA" id="ARBA00022898"/>
    </source>
</evidence>
<name>A0A3B0N3C2_THEAN</name>
<evidence type="ECO:0000313" key="8">
    <source>
        <dbReference type="EMBL" id="SVP92139.1"/>
    </source>
</evidence>
<dbReference type="InterPro" id="IPR015422">
    <property type="entry name" value="PyrdxlP-dep_Trfase_small"/>
</dbReference>
<sequence length="412" mass="47399">MGSFFEDLVYKPLDLNFGPATLARADPHPDKLDLSLGVYRSELGKPVLFNVVAEVRGMIASDKAQMEEYLPLLGNPDFSEVSRDLLFKTPDTDEAEYKLLCERICSLHTASATNGIFLGLLLLKYHIKLAKRTHTSNPCWVGYPTIVDNVGLEYHEHKYLNFVDSTLDIEGILSYYETLERGDILLIQVSGHNPCGVDPNREEWERIGEVIKRKGLIPFLDIAYQGYASGDIVEDAYPIRMFAALEVDFFVSHSFSKMMTIYSGRLGCLHVVLGRKDERLRENLISNLRHMARGIHGTPVRLYSEIALKILTTPSLKERWLEELRGAYMRIKKARELLYKRLNELKVPGKWEHVINQKGMFCYLNISERLVHRLREKHHIYLIFNSRICIAQLNDKRVEIFAKALKDVLENE</sequence>
<dbReference type="InterPro" id="IPR015424">
    <property type="entry name" value="PyrdxlP-dep_Trfase"/>
</dbReference>
<reference evidence="8" key="1">
    <citation type="submission" date="2018-07" db="EMBL/GenBank/DDBJ databases">
        <authorList>
            <person name="Quirk P.G."/>
            <person name="Krulwich T.A."/>
        </authorList>
    </citation>
    <scope>NUCLEOTIDE SEQUENCE</scope>
    <source>
        <strain evidence="8">Anand</strain>
    </source>
</reference>
<dbReference type="PANTHER" id="PTHR11879">
    <property type="entry name" value="ASPARTATE AMINOTRANSFERASE"/>
    <property type="match status" value="1"/>
</dbReference>
<dbReference type="Gene3D" id="3.40.640.10">
    <property type="entry name" value="Type I PLP-dependent aspartate aminotransferase-like (Major domain)"/>
    <property type="match status" value="1"/>
</dbReference>
<dbReference type="AlphaFoldDB" id="A0A3B0N3C2"/>
<keyword evidence="5 8" id="KW-0808">Transferase</keyword>
<dbReference type="GO" id="GO:0030170">
    <property type="term" value="F:pyridoxal phosphate binding"/>
    <property type="evidence" value="ECO:0007669"/>
    <property type="project" value="InterPro"/>
</dbReference>
<evidence type="ECO:0000259" key="7">
    <source>
        <dbReference type="Pfam" id="PF00155"/>
    </source>
</evidence>
<organism evidence="8">
    <name type="scientific">Theileria annulata</name>
    <dbReference type="NCBI Taxonomy" id="5874"/>
    <lineage>
        <taxon>Eukaryota</taxon>
        <taxon>Sar</taxon>
        <taxon>Alveolata</taxon>
        <taxon>Apicomplexa</taxon>
        <taxon>Aconoidasida</taxon>
        <taxon>Piroplasmida</taxon>
        <taxon>Theileriidae</taxon>
        <taxon>Theileria</taxon>
    </lineage>
</organism>
<evidence type="ECO:0000313" key="9">
    <source>
        <dbReference type="EMBL" id="SVP92326.1"/>
    </source>
</evidence>
<evidence type="ECO:0000256" key="5">
    <source>
        <dbReference type="ARBA" id="ARBA00022679"/>
    </source>
</evidence>
<comment type="cofactor">
    <cofactor evidence="1">
        <name>pyridoxal 5'-phosphate</name>
        <dbReference type="ChEBI" id="CHEBI:597326"/>
    </cofactor>
</comment>
<dbReference type="InterPro" id="IPR015421">
    <property type="entry name" value="PyrdxlP-dep_Trfase_major"/>
</dbReference>
<evidence type="ECO:0000256" key="4">
    <source>
        <dbReference type="ARBA" id="ARBA00022576"/>
    </source>
</evidence>
<dbReference type="PANTHER" id="PTHR11879:SF55">
    <property type="entry name" value="GLUTAMATE OXALOACETATE TRANSAMINASE 1, ISOFORM B"/>
    <property type="match status" value="1"/>
</dbReference>
<accession>A0A3B0N3C2</accession>
<evidence type="ECO:0000256" key="2">
    <source>
        <dbReference type="ARBA" id="ARBA00007441"/>
    </source>
</evidence>
<dbReference type="SUPFAM" id="SSF53383">
    <property type="entry name" value="PLP-dependent transferases"/>
    <property type="match status" value="1"/>
</dbReference>
<comment type="subunit">
    <text evidence="3">Homodimer.</text>
</comment>
<gene>
    <name evidence="8" type="ORF">TAT_000211700</name>
    <name evidence="9" type="ORF">TAV_000211900</name>
</gene>
<dbReference type="PRINTS" id="PR00799">
    <property type="entry name" value="TRANSAMINASE"/>
</dbReference>
<dbReference type="GO" id="GO:0006520">
    <property type="term" value="P:amino acid metabolic process"/>
    <property type="evidence" value="ECO:0007669"/>
    <property type="project" value="InterPro"/>
</dbReference>
<dbReference type="EMBL" id="UIVT01000002">
    <property type="protein sequence ID" value="SVP92139.1"/>
    <property type="molecule type" value="Genomic_DNA"/>
</dbReference>
<protein>
    <submittedName>
        <fullName evidence="8">Aspartate aminotransferase, cytoplasmic, putative</fullName>
    </submittedName>
</protein>
<proteinExistence type="inferred from homology"/>
<dbReference type="Pfam" id="PF00155">
    <property type="entry name" value="Aminotran_1_2"/>
    <property type="match status" value="1"/>
</dbReference>
<dbReference type="InterPro" id="IPR004839">
    <property type="entry name" value="Aminotransferase_I/II_large"/>
</dbReference>
<dbReference type="VEuPathDB" id="PiroplasmaDB:TA12970"/>
<keyword evidence="4 8" id="KW-0032">Aminotransferase</keyword>
<evidence type="ECO:0000256" key="1">
    <source>
        <dbReference type="ARBA" id="ARBA00001933"/>
    </source>
</evidence>
<feature type="domain" description="Aminotransferase class I/classII large" evidence="7">
    <location>
        <begin position="30"/>
        <end position="405"/>
    </location>
</feature>